<evidence type="ECO:0000256" key="4">
    <source>
        <dbReference type="SAM" id="Phobius"/>
    </source>
</evidence>
<dbReference type="InterPro" id="IPR050519">
    <property type="entry name" value="Glycosyltransf_28_UgtP"/>
</dbReference>
<protein>
    <submittedName>
        <fullName evidence="6">Diglucosyl diacylglycerol synthase (1,6-linking)-like protein</fullName>
    </submittedName>
</protein>
<dbReference type="Gene3D" id="3.40.50.2000">
    <property type="entry name" value="Glycogen Phosphorylase B"/>
    <property type="match status" value="1"/>
</dbReference>
<feature type="transmembrane region" description="Helical" evidence="4">
    <location>
        <begin position="431"/>
        <end position="450"/>
    </location>
</feature>
<reference evidence="6 7" key="1">
    <citation type="submission" date="2024-01" db="EMBL/GenBank/DDBJ databases">
        <title>Complete genome of Cladobotryum mycophilum ATHUM6906.</title>
        <authorList>
            <person name="Christinaki A.C."/>
            <person name="Myridakis A.I."/>
            <person name="Kouvelis V.N."/>
        </authorList>
    </citation>
    <scope>NUCLEOTIDE SEQUENCE [LARGE SCALE GENOMIC DNA]</scope>
    <source>
        <strain evidence="6 7">ATHUM6906</strain>
    </source>
</reference>
<comment type="similarity">
    <text evidence="1">Belongs to the glycosyltransferase 28 family.</text>
</comment>
<evidence type="ECO:0000256" key="2">
    <source>
        <dbReference type="ARBA" id="ARBA00022676"/>
    </source>
</evidence>
<proteinExistence type="inferred from homology"/>
<comment type="caution">
    <text evidence="6">The sequence shown here is derived from an EMBL/GenBank/DDBJ whole genome shotgun (WGS) entry which is preliminary data.</text>
</comment>
<feature type="transmembrane region" description="Helical" evidence="4">
    <location>
        <begin position="394"/>
        <end position="424"/>
    </location>
</feature>
<name>A0ABR0SRG6_9HYPO</name>
<dbReference type="InterPro" id="IPR009695">
    <property type="entry name" value="Diacylglyc_glucosyltr_N"/>
</dbReference>
<keyword evidence="3" id="KW-0808">Transferase</keyword>
<dbReference type="EMBL" id="JAVFKD010000004">
    <property type="protein sequence ID" value="KAK5994762.1"/>
    <property type="molecule type" value="Genomic_DNA"/>
</dbReference>
<sequence length="458" mass="50131">MTTRERKAIIISASVGAGHDAVAAVYASRLRAVGFTVIRKDFAFAVPTMARLVLHNFYAPQVQHAPDSFTWMIEMLQRPTWVSAIIHLTCVFAAPTVLGWIADACSRGDTESRSDEEIDGEQVDLIVTTYPMAAQTMGLLRSRGWLNAPVIGHVTDPGFHPLWFHLGVDLHLASLPETVQKANALGYQCTRIDPLVQTALPKSLLENERLSFRRRLGLEPRAVVALITTGSLGLGTIEDTVKAVLSHSTIIAVVMCGQDGALRKRLEQYGRVIPFGWQENMTGFYAAADILVHNASYMAEEGRAIGLPLVTYNPLPGHGLLTAAAYERAGLSEWPKTPFQLATAIDDAFKTNPKPSNVNNNWLECARDAVHVAGGVANHAASDQVIRQSRVSIILLKAACIILANAFYALILPVWLTVLTYILLRSMMNTRLYRMMAVLSIVLFLVVGSFSTKPSMSL</sequence>
<dbReference type="Pfam" id="PF06925">
    <property type="entry name" value="MGDG_synth"/>
    <property type="match status" value="1"/>
</dbReference>
<evidence type="ECO:0000313" key="7">
    <source>
        <dbReference type="Proteomes" id="UP001338125"/>
    </source>
</evidence>
<keyword evidence="4" id="KW-1133">Transmembrane helix</keyword>
<keyword evidence="4" id="KW-0812">Transmembrane</keyword>
<evidence type="ECO:0000256" key="3">
    <source>
        <dbReference type="ARBA" id="ARBA00022679"/>
    </source>
</evidence>
<evidence type="ECO:0000256" key="1">
    <source>
        <dbReference type="ARBA" id="ARBA00006962"/>
    </source>
</evidence>
<accession>A0ABR0SRG6</accession>
<dbReference type="SUPFAM" id="SSF53756">
    <property type="entry name" value="UDP-Glycosyltransferase/glycogen phosphorylase"/>
    <property type="match status" value="1"/>
</dbReference>
<dbReference type="PANTHER" id="PTHR43025:SF3">
    <property type="entry name" value="MONOGALACTOSYLDIACYLGLYCEROL SYNTHASE 1, CHLOROPLASTIC"/>
    <property type="match status" value="1"/>
</dbReference>
<evidence type="ECO:0000259" key="5">
    <source>
        <dbReference type="Pfam" id="PF06925"/>
    </source>
</evidence>
<feature type="domain" description="Diacylglycerol glucosyltransferase N-terminal" evidence="5">
    <location>
        <begin position="117"/>
        <end position="193"/>
    </location>
</feature>
<keyword evidence="7" id="KW-1185">Reference proteome</keyword>
<gene>
    <name evidence="6" type="ORF">PT974_03145</name>
</gene>
<dbReference type="PANTHER" id="PTHR43025">
    <property type="entry name" value="MONOGALACTOSYLDIACYLGLYCEROL SYNTHASE"/>
    <property type="match status" value="1"/>
</dbReference>
<evidence type="ECO:0000313" key="6">
    <source>
        <dbReference type="EMBL" id="KAK5994762.1"/>
    </source>
</evidence>
<dbReference type="Proteomes" id="UP001338125">
    <property type="component" value="Unassembled WGS sequence"/>
</dbReference>
<keyword evidence="2" id="KW-0328">Glycosyltransferase</keyword>
<organism evidence="6 7">
    <name type="scientific">Cladobotryum mycophilum</name>
    <dbReference type="NCBI Taxonomy" id="491253"/>
    <lineage>
        <taxon>Eukaryota</taxon>
        <taxon>Fungi</taxon>
        <taxon>Dikarya</taxon>
        <taxon>Ascomycota</taxon>
        <taxon>Pezizomycotina</taxon>
        <taxon>Sordariomycetes</taxon>
        <taxon>Hypocreomycetidae</taxon>
        <taxon>Hypocreales</taxon>
        <taxon>Hypocreaceae</taxon>
        <taxon>Cladobotryum</taxon>
    </lineage>
</organism>
<keyword evidence="4" id="KW-0472">Membrane</keyword>